<feature type="transmembrane region" description="Helical" evidence="1">
    <location>
        <begin position="363"/>
        <end position="380"/>
    </location>
</feature>
<dbReference type="AlphaFoldDB" id="A0A0G1MCT6"/>
<keyword evidence="1" id="KW-0812">Transmembrane</keyword>
<evidence type="ECO:0000256" key="1">
    <source>
        <dbReference type="SAM" id="Phobius"/>
    </source>
</evidence>
<organism evidence="2 3">
    <name type="scientific">Candidatus Uhrbacteria bacterium GW2011_GWF2_44_350</name>
    <dbReference type="NCBI Taxonomy" id="1619000"/>
    <lineage>
        <taxon>Bacteria</taxon>
        <taxon>Candidatus Uhriibacteriota</taxon>
    </lineage>
</organism>
<feature type="transmembrane region" description="Helical" evidence="1">
    <location>
        <begin position="51"/>
        <end position="71"/>
    </location>
</feature>
<dbReference type="Proteomes" id="UP000034154">
    <property type="component" value="Unassembled WGS sequence"/>
</dbReference>
<protein>
    <submittedName>
        <fullName evidence="2">Uncharacterized protein</fullName>
    </submittedName>
</protein>
<reference evidence="2 3" key="1">
    <citation type="journal article" date="2015" name="Nature">
        <title>rRNA introns, odd ribosomes, and small enigmatic genomes across a large radiation of phyla.</title>
        <authorList>
            <person name="Brown C.T."/>
            <person name="Hug L.A."/>
            <person name="Thomas B.C."/>
            <person name="Sharon I."/>
            <person name="Castelle C.J."/>
            <person name="Singh A."/>
            <person name="Wilkins M.J."/>
            <person name="Williams K.H."/>
            <person name="Banfield J.F."/>
        </authorList>
    </citation>
    <scope>NUCLEOTIDE SEQUENCE [LARGE SCALE GENOMIC DNA]</scope>
</reference>
<keyword evidence="1" id="KW-0472">Membrane</keyword>
<proteinExistence type="predicted"/>
<feature type="transmembrane region" description="Helical" evidence="1">
    <location>
        <begin position="309"/>
        <end position="327"/>
    </location>
</feature>
<feature type="transmembrane region" description="Helical" evidence="1">
    <location>
        <begin position="168"/>
        <end position="186"/>
    </location>
</feature>
<name>A0A0G1MCT6_9BACT</name>
<dbReference type="EMBL" id="LCJB01000047">
    <property type="protein sequence ID" value="KKT69749.1"/>
    <property type="molecule type" value="Genomic_DNA"/>
</dbReference>
<accession>A0A0G1MCT6</accession>
<dbReference type="PRINTS" id="PR00173">
    <property type="entry name" value="EDTRNSPORT"/>
</dbReference>
<feature type="transmembrane region" description="Helical" evidence="1">
    <location>
        <begin position="270"/>
        <end position="289"/>
    </location>
</feature>
<keyword evidence="1" id="KW-1133">Transmembrane helix</keyword>
<sequence length="969" mass="104488">MTVGFKKKIFVYPLVDYLFFAKKYDILLGTMKGFLLKVVAALLVPSPRLKHAGYLLVLLVFLGLIIGRPALAEENATAGALNWLLGLLAGVLTTVAQMAGQLVVVLIGLVTIPLMTYNEFSTSPIIGMGWSVVRDAVNMFFVIVLILIAFGTILGIERFKWRQQVPRLLIMAIMINFSRTLCGILIDFSQVIMLTFVNAVKDIAGGNFIQMFGIRSIFEANDSSSLFDGTNTAGVQGYDLFVAAAVAVIMMFIVLIAITFLTIILAYRIVVLWALVTVAPLAWFTKVLGGISPNGDKGYKQWWSKFSCALQIGPVLTFFLWLALAVAGSGEISTSSGFVGSNAPAGEGLDTGSLIKALGMNQMVSFIIGILLLFVGFDAANDACSGSDGVVSGLMGKAKGLSKTVAMAPVAATAWVGAKGVQGTRALGRGTYNQTVGRGVGALKGKAATWMEKKAGEKTTSTFMRNIYGKQAAKMKASRAAEAEATMKDRPMSDAELKASLEGGPSKFDVGGKKYAAMMKEAMSRDSFRTELGSEGMAKLLNRKVGNGTAKDLMDNTFSADPAHKKRMLELEKKAPSMFGDERIKEIEGDERIKELDKSEFANAKVRAQISGQKFKYEGKDGEWKEIDMVQAIEQGRLGQNVKRNWEKGSTVLAASKTPEKLMERKVGEIDVNDIEEQNLSPEVAAKIFTEGTAAQAVGLGKDGARQSRVKKDAEKILEEVKKQATSTGYMPDAGEFTQRNDRMVQTAKGNMFKAGANFDQAFEIDGQGGFSNTDAKADFASMAKGDGDITSAAIQHGGEAKDEALKAMTAKTAGDMVRKLKASKEGSGERAELQRQVNLINQALGEYLNGTPIDTSPDELRRVFDAMRVLDLETTEAAPTPAAPTAALPPLPVIKREDIEKLANEIWQGRTKIGKEGDSNSDWEAAKEAITKELAQKIYEARLATGRAGDATSDFQEAVDKLKRDAGI</sequence>
<comment type="caution">
    <text evidence="2">The sequence shown here is derived from an EMBL/GenBank/DDBJ whole genome shotgun (WGS) entry which is preliminary data.</text>
</comment>
<gene>
    <name evidence="2" type="ORF">UW63_C0047G0006</name>
</gene>
<feature type="transmembrane region" description="Helical" evidence="1">
    <location>
        <begin position="26"/>
        <end position="45"/>
    </location>
</feature>
<evidence type="ECO:0000313" key="3">
    <source>
        <dbReference type="Proteomes" id="UP000034154"/>
    </source>
</evidence>
<feature type="transmembrane region" description="Helical" evidence="1">
    <location>
        <begin position="83"/>
        <end position="116"/>
    </location>
</feature>
<evidence type="ECO:0000313" key="2">
    <source>
        <dbReference type="EMBL" id="KKT69749.1"/>
    </source>
</evidence>
<feature type="transmembrane region" description="Helical" evidence="1">
    <location>
        <begin position="136"/>
        <end position="156"/>
    </location>
</feature>
<feature type="transmembrane region" description="Helical" evidence="1">
    <location>
        <begin position="240"/>
        <end position="263"/>
    </location>
</feature>